<reference evidence="7 8" key="1">
    <citation type="journal article" date="2010" name="Nature">
        <title>Genome sequencing and analysis of the model grass Brachypodium distachyon.</title>
        <authorList>
            <consortium name="International Brachypodium Initiative"/>
        </authorList>
    </citation>
    <scope>NUCLEOTIDE SEQUENCE [LARGE SCALE GENOMIC DNA]</scope>
    <source>
        <strain evidence="7">Bd21</strain>
        <strain evidence="8">cv. Bd21</strain>
    </source>
</reference>
<evidence type="ECO:0000313" key="7">
    <source>
        <dbReference type="EMBL" id="KQK02751.1"/>
    </source>
</evidence>
<dbReference type="GO" id="GO:0005634">
    <property type="term" value="C:nucleus"/>
    <property type="evidence" value="ECO:0007669"/>
    <property type="project" value="UniProtKB-SubCell"/>
</dbReference>
<dbReference type="PANTHER" id="PTHR31744:SF92">
    <property type="entry name" value="NAC DOMAIN-CONTAINING PROTEIN 87"/>
    <property type="match status" value="1"/>
</dbReference>
<dbReference type="Gramene" id="KQK02751">
    <property type="protein sequence ID" value="KQK02751"/>
    <property type="gene ID" value="BRADI_2g03448v3"/>
</dbReference>
<dbReference type="GeneID" id="100824170"/>
<dbReference type="SUPFAM" id="SSF101941">
    <property type="entry name" value="NAC domain"/>
    <property type="match status" value="1"/>
</dbReference>
<keyword evidence="5" id="KW-0539">Nucleus</keyword>
<reference evidence="8" key="3">
    <citation type="submission" date="2018-08" db="UniProtKB">
        <authorList>
            <consortium name="EnsemblPlants"/>
        </authorList>
    </citation>
    <scope>IDENTIFICATION</scope>
    <source>
        <strain evidence="8">cv. Bd21</strain>
    </source>
</reference>
<keyword evidence="9" id="KW-1185">Reference proteome</keyword>
<dbReference type="Pfam" id="PF02365">
    <property type="entry name" value="NAM"/>
    <property type="match status" value="1"/>
</dbReference>
<evidence type="ECO:0000256" key="2">
    <source>
        <dbReference type="ARBA" id="ARBA00023015"/>
    </source>
</evidence>
<dbReference type="RefSeq" id="XP_003565350.1">
    <property type="nucleotide sequence ID" value="XM_003565302.4"/>
</dbReference>
<evidence type="ECO:0000259" key="6">
    <source>
        <dbReference type="PROSITE" id="PS51005"/>
    </source>
</evidence>
<dbReference type="Gene3D" id="2.170.150.80">
    <property type="entry name" value="NAC domain"/>
    <property type="match status" value="1"/>
</dbReference>
<dbReference type="KEGG" id="bdi:100824170"/>
<name>A0A0Q3FU07_BRADI</name>
<keyword evidence="3" id="KW-0238">DNA-binding</keyword>
<evidence type="ECO:0000256" key="3">
    <source>
        <dbReference type="ARBA" id="ARBA00023125"/>
    </source>
</evidence>
<organism evidence="7">
    <name type="scientific">Brachypodium distachyon</name>
    <name type="common">Purple false brome</name>
    <name type="synonym">Trachynia distachya</name>
    <dbReference type="NCBI Taxonomy" id="15368"/>
    <lineage>
        <taxon>Eukaryota</taxon>
        <taxon>Viridiplantae</taxon>
        <taxon>Streptophyta</taxon>
        <taxon>Embryophyta</taxon>
        <taxon>Tracheophyta</taxon>
        <taxon>Spermatophyta</taxon>
        <taxon>Magnoliopsida</taxon>
        <taxon>Liliopsida</taxon>
        <taxon>Poales</taxon>
        <taxon>Poaceae</taxon>
        <taxon>BOP clade</taxon>
        <taxon>Pooideae</taxon>
        <taxon>Stipodae</taxon>
        <taxon>Brachypodieae</taxon>
        <taxon>Brachypodium</taxon>
    </lineage>
</organism>
<reference evidence="7" key="2">
    <citation type="submission" date="2017-06" db="EMBL/GenBank/DDBJ databases">
        <title>WGS assembly of Brachypodium distachyon.</title>
        <authorList>
            <consortium name="The International Brachypodium Initiative"/>
            <person name="Lucas S."/>
            <person name="Harmon-Smith M."/>
            <person name="Lail K."/>
            <person name="Tice H."/>
            <person name="Grimwood J."/>
            <person name="Bruce D."/>
            <person name="Barry K."/>
            <person name="Shu S."/>
            <person name="Lindquist E."/>
            <person name="Wang M."/>
            <person name="Pitluck S."/>
            <person name="Vogel J.P."/>
            <person name="Garvin D.F."/>
            <person name="Mockler T.C."/>
            <person name="Schmutz J."/>
            <person name="Rokhsar D."/>
            <person name="Bevan M.W."/>
        </authorList>
    </citation>
    <scope>NUCLEOTIDE SEQUENCE</scope>
    <source>
        <strain evidence="7">Bd21</strain>
    </source>
</reference>
<evidence type="ECO:0000313" key="9">
    <source>
        <dbReference type="Proteomes" id="UP000008810"/>
    </source>
</evidence>
<dbReference type="InterPro" id="IPR003441">
    <property type="entry name" value="NAC-dom"/>
</dbReference>
<gene>
    <name evidence="8" type="primary">LOC100824170</name>
    <name evidence="7" type="ORF">BRADI_2g03448v3</name>
</gene>
<accession>A0A0Q3FU07</accession>
<evidence type="ECO:0000313" key="8">
    <source>
        <dbReference type="EnsemblPlants" id="KQK02751"/>
    </source>
</evidence>
<dbReference type="GO" id="GO:0003677">
    <property type="term" value="F:DNA binding"/>
    <property type="evidence" value="ECO:0007669"/>
    <property type="project" value="UniProtKB-KW"/>
</dbReference>
<dbReference type="ExpressionAtlas" id="A0A0Q3FU07">
    <property type="expression patterns" value="baseline"/>
</dbReference>
<dbReference type="PROSITE" id="PS51005">
    <property type="entry name" value="NAC"/>
    <property type="match status" value="1"/>
</dbReference>
<dbReference type="PANTHER" id="PTHR31744">
    <property type="entry name" value="PROTEIN CUP-SHAPED COTYLEDON 2-RELATED"/>
    <property type="match status" value="1"/>
</dbReference>
<dbReference type="EMBL" id="CM000881">
    <property type="protein sequence ID" value="KQK02751.1"/>
    <property type="molecule type" value="Genomic_DNA"/>
</dbReference>
<evidence type="ECO:0000256" key="1">
    <source>
        <dbReference type="ARBA" id="ARBA00004123"/>
    </source>
</evidence>
<dbReference type="InterPro" id="IPR036093">
    <property type="entry name" value="NAC_dom_sf"/>
</dbReference>
<evidence type="ECO:0000256" key="5">
    <source>
        <dbReference type="ARBA" id="ARBA00023242"/>
    </source>
</evidence>
<dbReference type="EnsemblPlants" id="KQK02751">
    <property type="protein sequence ID" value="KQK02751"/>
    <property type="gene ID" value="BRADI_2g03448v3"/>
</dbReference>
<proteinExistence type="predicted"/>
<dbReference type="STRING" id="15368.A0A0Q3FU07"/>
<keyword evidence="4" id="KW-0804">Transcription</keyword>
<feature type="domain" description="NAC" evidence="6">
    <location>
        <begin position="16"/>
        <end position="184"/>
    </location>
</feature>
<evidence type="ECO:0000256" key="4">
    <source>
        <dbReference type="ARBA" id="ARBA00023163"/>
    </source>
</evidence>
<sequence>MGDMQQQHLQQGQLDLPPGFRFHPTDEELIVFYLNPKVSNRSFCTRAIGEVDMNKSEPWELPAKAKMTAGDDMKEWYFYCHRDRKYPTGHRTNRATQAGYWKATGKDKEIFRPQSVLIGMKKTLVFYKGRAPRGEKTNWVMHEYRMESNNNNNENKVLSFLPTAKVTNSSSLKDEWVVCRIFHKTTGIKKLVMPSYPMAPVAMGDQQQGLGSSTAACIQTQLPPPMAMGMDPSTLYGTTAGASSSYQLPPPMPMGNVAELPALPMNGLYFGAQLQAPPPPAPLSFYQQHMQLQMGHAGDQGFIASGPSSMVSQSQDDIAGVSNATATEISSMDMGGIAIDGMGMWKFQKY</sequence>
<dbReference type="FunFam" id="2.170.150.80:FF:000006">
    <property type="entry name" value="NAC domain-containing protein 100-like"/>
    <property type="match status" value="1"/>
</dbReference>
<comment type="subcellular location">
    <subcellularLocation>
        <location evidence="1">Nucleus</location>
    </subcellularLocation>
</comment>
<protein>
    <recommendedName>
        <fullName evidence="6">NAC domain-containing protein</fullName>
    </recommendedName>
</protein>
<dbReference type="AlphaFoldDB" id="A0A0Q3FU07"/>
<dbReference type="Proteomes" id="UP000008810">
    <property type="component" value="Chromosome 2"/>
</dbReference>
<keyword evidence="2" id="KW-0805">Transcription regulation</keyword>
<dbReference type="GO" id="GO:0006355">
    <property type="term" value="P:regulation of DNA-templated transcription"/>
    <property type="evidence" value="ECO:0007669"/>
    <property type="project" value="InterPro"/>
</dbReference>
<dbReference type="OrthoDB" id="1424968at2759"/>